<keyword evidence="4" id="KW-1185">Reference proteome</keyword>
<dbReference type="Gene3D" id="3.90.230.10">
    <property type="entry name" value="Creatinase/methionine aminopeptidase superfamily"/>
    <property type="match status" value="2"/>
</dbReference>
<comment type="caution">
    <text evidence="3">The sequence shown here is derived from an EMBL/GenBank/DDBJ whole genome shotgun (WGS) entry which is preliminary data.</text>
</comment>
<dbReference type="InterPro" id="IPR050422">
    <property type="entry name" value="X-Pro_aminopeptidase_P"/>
</dbReference>
<protein>
    <submittedName>
        <fullName evidence="3">Probable Xaa-Pro aminopeptidase P</fullName>
    </submittedName>
</protein>
<evidence type="ECO:0000313" key="3">
    <source>
        <dbReference type="EMBL" id="CAI7994548.1"/>
    </source>
</evidence>
<dbReference type="InterPro" id="IPR000994">
    <property type="entry name" value="Pept_M24"/>
</dbReference>
<dbReference type="InterPro" id="IPR000587">
    <property type="entry name" value="Creatinase_N"/>
</dbReference>
<dbReference type="Gene3D" id="3.40.350.10">
    <property type="entry name" value="Creatinase/prolidase N-terminal domain"/>
    <property type="match status" value="2"/>
</dbReference>
<name>A0AA35QWA3_GEOBA</name>
<dbReference type="EMBL" id="CASHTH010000217">
    <property type="protein sequence ID" value="CAI7994548.1"/>
    <property type="molecule type" value="Genomic_DNA"/>
</dbReference>
<evidence type="ECO:0000313" key="4">
    <source>
        <dbReference type="Proteomes" id="UP001174909"/>
    </source>
</evidence>
<keyword evidence="3" id="KW-0645">Protease</keyword>
<dbReference type="Pfam" id="PF16189">
    <property type="entry name" value="Creatinase_N_2"/>
    <property type="match status" value="1"/>
</dbReference>
<accession>A0AA35QWA3</accession>
<gene>
    <name evidence="3" type="ORF">GBAR_LOCUS1485</name>
</gene>
<dbReference type="Pfam" id="PF00557">
    <property type="entry name" value="Peptidase_M24"/>
    <property type="match status" value="1"/>
</dbReference>
<keyword evidence="3" id="KW-0031">Aminopeptidase</keyword>
<dbReference type="SUPFAM" id="SSF53092">
    <property type="entry name" value="Creatinase/prolidase N-terminal domain"/>
    <property type="match status" value="1"/>
</dbReference>
<dbReference type="GO" id="GO:0070006">
    <property type="term" value="F:metalloaminopeptidase activity"/>
    <property type="evidence" value="ECO:0007669"/>
    <property type="project" value="InterPro"/>
</dbReference>
<dbReference type="InterPro" id="IPR029149">
    <property type="entry name" value="Creatin/AminoP/Spt16_N"/>
</dbReference>
<evidence type="ECO:0000259" key="2">
    <source>
        <dbReference type="Pfam" id="PF01321"/>
    </source>
</evidence>
<feature type="domain" description="Creatinase N-terminal" evidence="2">
    <location>
        <begin position="70"/>
        <end position="189"/>
    </location>
</feature>
<organism evidence="3 4">
    <name type="scientific">Geodia barretti</name>
    <name type="common">Barrett's horny sponge</name>
    <dbReference type="NCBI Taxonomy" id="519541"/>
    <lineage>
        <taxon>Eukaryota</taxon>
        <taxon>Metazoa</taxon>
        <taxon>Porifera</taxon>
        <taxon>Demospongiae</taxon>
        <taxon>Heteroscleromorpha</taxon>
        <taxon>Tetractinellida</taxon>
        <taxon>Astrophorina</taxon>
        <taxon>Geodiidae</taxon>
        <taxon>Geodia</taxon>
    </lineage>
</organism>
<evidence type="ECO:0000259" key="1">
    <source>
        <dbReference type="Pfam" id="PF00557"/>
    </source>
</evidence>
<dbReference type="Proteomes" id="UP001174909">
    <property type="component" value="Unassembled WGS sequence"/>
</dbReference>
<dbReference type="InterPro" id="IPR036005">
    <property type="entry name" value="Creatinase/aminopeptidase-like"/>
</dbReference>
<dbReference type="PANTHER" id="PTHR43763:SF6">
    <property type="entry name" value="XAA-PRO AMINOPEPTIDASE 1"/>
    <property type="match status" value="1"/>
</dbReference>
<dbReference type="PANTHER" id="PTHR43763">
    <property type="entry name" value="XAA-PRO AMINOPEPTIDASE 1"/>
    <property type="match status" value="1"/>
</dbReference>
<dbReference type="GO" id="GO:0005737">
    <property type="term" value="C:cytoplasm"/>
    <property type="evidence" value="ECO:0007669"/>
    <property type="project" value="UniProtKB-ARBA"/>
</dbReference>
<reference evidence="3" key="1">
    <citation type="submission" date="2023-03" db="EMBL/GenBank/DDBJ databases">
        <authorList>
            <person name="Steffen K."/>
            <person name="Cardenas P."/>
        </authorList>
    </citation>
    <scope>NUCLEOTIDE SEQUENCE</scope>
</reference>
<sequence>MADAGIETPIDEVEALVQGVAAAAVLDRHWLRLIHPDAETNGALAERLEALRQAHAEAPDGIDAPQIADRLAALRAELARRGLDGFVVPLSDEHQGEYVARRAQRLAWLTGFTGSAGMAIVLAERAALFVDGRYTLQAAAQVDGALYEHRHITDEPADAWLRSHLSADAALGYDPRLHSAHGRDRLAAPCQAVGARLVACEDNPIDAVWDDQPPPPLGPIGPHPVRFAGVETGEKRQTIAARLAEKGAAAAVLSAPDSIAWLLNVRGADVANSPLPHSFAIVHGEGDVDWFVDRRKLLPEVPAHLGNAVKVQAPDSMADVLDGLAEAGTAVLIDEAATPVWMVDRLTEGGAQVIRGTDPCALPKACKNEVELAGIRAAHRRDGAALTRFLAWLAAAPPGSVTELDAVGPFDTISGAGPNGAIVHYRVTAETNRALEPGTLYLVDSGGQYLDGTTDVTRTVAIGAPEPEHRDRFTRLDTLARQFLWQAGLDYDHGTGHGVGHYLNVHEGPQRISRLGSGAALAPGMVVSNEPGYYKTGAYGIRIENLVAVTEADGADSGFLGFETLTLAPIDRALIEPAC</sequence>
<proteinExistence type="predicted"/>
<dbReference type="CDD" id="cd01085">
    <property type="entry name" value="APP"/>
    <property type="match status" value="1"/>
</dbReference>
<dbReference type="AlphaFoldDB" id="A0AA35QWA3"/>
<dbReference type="InterPro" id="IPR033740">
    <property type="entry name" value="Pept_M24B"/>
</dbReference>
<dbReference type="Pfam" id="PF01321">
    <property type="entry name" value="Creatinase_N"/>
    <property type="match status" value="1"/>
</dbReference>
<feature type="domain" description="Peptidase M24" evidence="1">
    <location>
        <begin position="473"/>
        <end position="551"/>
    </location>
</feature>
<keyword evidence="3" id="KW-0378">Hydrolase</keyword>
<dbReference type="SUPFAM" id="SSF55920">
    <property type="entry name" value="Creatinase/aminopeptidase"/>
    <property type="match status" value="1"/>
</dbReference>